<dbReference type="Gene3D" id="2.30.130.110">
    <property type="match status" value="1"/>
</dbReference>
<sequence length="99" mass="11146">MNKYLKINPVDNVAVALETLYQGQELDIDGQQIIIRSAIETGHKFAVRNIEQGDNVVKYGFPIGHTLTAIQAGEHVHIHNLKTNLRDDLSYSYNPQQTT</sequence>
<organism evidence="3">
    <name type="scientific">termite gut metagenome</name>
    <dbReference type="NCBI Taxonomy" id="433724"/>
    <lineage>
        <taxon>unclassified sequences</taxon>
        <taxon>metagenomes</taxon>
        <taxon>organismal metagenomes</taxon>
    </lineage>
</organism>
<dbReference type="InterPro" id="IPR044144">
    <property type="entry name" value="SAF_UxaA/GarD"/>
</dbReference>
<comment type="caution">
    <text evidence="3">The sequence shown here is derived from an EMBL/GenBank/DDBJ whole genome shotgun (WGS) entry which is preliminary data.</text>
</comment>
<reference evidence="3" key="1">
    <citation type="submission" date="2019-03" db="EMBL/GenBank/DDBJ databases">
        <title>Single cell metagenomics reveals metabolic interactions within the superorganism composed of flagellate Streblomastix strix and complex community of Bacteroidetes bacteria on its surface.</title>
        <authorList>
            <person name="Treitli S.C."/>
            <person name="Kolisko M."/>
            <person name="Husnik F."/>
            <person name="Keeling P."/>
            <person name="Hampl V."/>
        </authorList>
    </citation>
    <scope>NUCLEOTIDE SEQUENCE</scope>
    <source>
        <strain evidence="3">STM</strain>
    </source>
</reference>
<dbReference type="InterPro" id="IPR052172">
    <property type="entry name" value="UxaA_altronate/galactarate_dh"/>
</dbReference>
<accession>A0A5J4QAL1</accession>
<proteinExistence type="predicted"/>
<dbReference type="SMART" id="SM00858">
    <property type="entry name" value="SAF"/>
    <property type="match status" value="1"/>
</dbReference>
<dbReference type="EC" id="4.2.1.7" evidence="3"/>
<evidence type="ECO:0000313" key="3">
    <source>
        <dbReference type="EMBL" id="KAA6318209.1"/>
    </source>
</evidence>
<evidence type="ECO:0000256" key="1">
    <source>
        <dbReference type="ARBA" id="ARBA00023239"/>
    </source>
</evidence>
<name>A0A5J4QAL1_9ZZZZ</name>
<feature type="non-terminal residue" evidence="3">
    <location>
        <position position="99"/>
    </location>
</feature>
<dbReference type="CDD" id="cd11613">
    <property type="entry name" value="SAF_AH_GD"/>
    <property type="match status" value="1"/>
</dbReference>
<dbReference type="InterPro" id="IPR013974">
    <property type="entry name" value="SAF"/>
</dbReference>
<evidence type="ECO:0000259" key="2">
    <source>
        <dbReference type="SMART" id="SM00858"/>
    </source>
</evidence>
<dbReference type="Pfam" id="PF08666">
    <property type="entry name" value="SAF"/>
    <property type="match status" value="1"/>
</dbReference>
<protein>
    <submittedName>
        <fullName evidence="3">Altronate dehydratase</fullName>
        <ecNumber evidence="3">4.2.1.7</ecNumber>
    </submittedName>
</protein>
<gene>
    <name evidence="3" type="ORF">EZS27_031753</name>
</gene>
<keyword evidence="1 3" id="KW-0456">Lyase</keyword>
<dbReference type="GO" id="GO:0008789">
    <property type="term" value="F:altronate dehydratase activity"/>
    <property type="evidence" value="ECO:0007669"/>
    <property type="project" value="UniProtKB-EC"/>
</dbReference>
<dbReference type="PANTHER" id="PTHR30536">
    <property type="entry name" value="ALTRONATE/GALACTARATE DEHYDRATASE"/>
    <property type="match status" value="1"/>
</dbReference>
<dbReference type="EMBL" id="SNRY01004269">
    <property type="protein sequence ID" value="KAA6318209.1"/>
    <property type="molecule type" value="Genomic_DNA"/>
</dbReference>
<dbReference type="GO" id="GO:0019698">
    <property type="term" value="P:D-galacturonate catabolic process"/>
    <property type="evidence" value="ECO:0007669"/>
    <property type="project" value="TreeGrafter"/>
</dbReference>
<dbReference type="AlphaFoldDB" id="A0A5J4QAL1"/>
<feature type="domain" description="SAF" evidence="2">
    <location>
        <begin position="11"/>
        <end position="82"/>
    </location>
</feature>
<dbReference type="PANTHER" id="PTHR30536:SF5">
    <property type="entry name" value="ALTRONATE DEHYDRATASE"/>
    <property type="match status" value="1"/>
</dbReference>